<sequence length="40" mass="4749">MAQMLIARLRMGLLQDNWNAISGSKKLECHFYDQCFKHYS</sequence>
<reference evidence="1" key="5">
    <citation type="journal article" date="2021" name="G3 (Bethesda)">
        <title>Aegilops tauschii genome assembly Aet v5.0 features greater sequence contiguity and improved annotation.</title>
        <authorList>
            <person name="Wang L."/>
            <person name="Zhu T."/>
            <person name="Rodriguez J.C."/>
            <person name="Deal K.R."/>
            <person name="Dubcovsky J."/>
            <person name="McGuire P.E."/>
            <person name="Lux T."/>
            <person name="Spannagl M."/>
            <person name="Mayer K.F.X."/>
            <person name="Baldrich P."/>
            <person name="Meyers B.C."/>
            <person name="Huo N."/>
            <person name="Gu Y.Q."/>
            <person name="Zhou H."/>
            <person name="Devos K.M."/>
            <person name="Bennetzen J.L."/>
            <person name="Unver T."/>
            <person name="Budak H."/>
            <person name="Gulick P.J."/>
            <person name="Galiba G."/>
            <person name="Kalapos B."/>
            <person name="Nelson D.R."/>
            <person name="Li P."/>
            <person name="You F.M."/>
            <person name="Luo M.C."/>
            <person name="Dvorak J."/>
        </authorList>
    </citation>
    <scope>NUCLEOTIDE SEQUENCE [LARGE SCALE GENOMIC DNA]</scope>
    <source>
        <strain evidence="1">cv. AL8/78</strain>
    </source>
</reference>
<evidence type="ECO:0000313" key="2">
    <source>
        <dbReference type="Proteomes" id="UP000015105"/>
    </source>
</evidence>
<organism evidence="1 2">
    <name type="scientific">Aegilops tauschii subsp. strangulata</name>
    <name type="common">Goatgrass</name>
    <dbReference type="NCBI Taxonomy" id="200361"/>
    <lineage>
        <taxon>Eukaryota</taxon>
        <taxon>Viridiplantae</taxon>
        <taxon>Streptophyta</taxon>
        <taxon>Embryophyta</taxon>
        <taxon>Tracheophyta</taxon>
        <taxon>Spermatophyta</taxon>
        <taxon>Magnoliopsida</taxon>
        <taxon>Liliopsida</taxon>
        <taxon>Poales</taxon>
        <taxon>Poaceae</taxon>
        <taxon>BOP clade</taxon>
        <taxon>Pooideae</taxon>
        <taxon>Triticodae</taxon>
        <taxon>Triticeae</taxon>
        <taxon>Triticinae</taxon>
        <taxon>Aegilops</taxon>
    </lineage>
</organism>
<reference evidence="1" key="3">
    <citation type="journal article" date="2017" name="Nature">
        <title>Genome sequence of the progenitor of the wheat D genome Aegilops tauschii.</title>
        <authorList>
            <person name="Luo M.C."/>
            <person name="Gu Y.Q."/>
            <person name="Puiu D."/>
            <person name="Wang H."/>
            <person name="Twardziok S.O."/>
            <person name="Deal K.R."/>
            <person name="Huo N."/>
            <person name="Zhu T."/>
            <person name="Wang L."/>
            <person name="Wang Y."/>
            <person name="McGuire P.E."/>
            <person name="Liu S."/>
            <person name="Long H."/>
            <person name="Ramasamy R.K."/>
            <person name="Rodriguez J.C."/>
            <person name="Van S.L."/>
            <person name="Yuan L."/>
            <person name="Wang Z."/>
            <person name="Xia Z."/>
            <person name="Xiao L."/>
            <person name="Anderson O.D."/>
            <person name="Ouyang S."/>
            <person name="Liang Y."/>
            <person name="Zimin A.V."/>
            <person name="Pertea G."/>
            <person name="Qi P."/>
            <person name="Bennetzen J.L."/>
            <person name="Dai X."/>
            <person name="Dawson M.W."/>
            <person name="Muller H.G."/>
            <person name="Kugler K."/>
            <person name="Rivarola-Duarte L."/>
            <person name="Spannagl M."/>
            <person name="Mayer K.F.X."/>
            <person name="Lu F.H."/>
            <person name="Bevan M.W."/>
            <person name="Leroy P."/>
            <person name="Li P."/>
            <person name="You F.M."/>
            <person name="Sun Q."/>
            <person name="Liu Z."/>
            <person name="Lyons E."/>
            <person name="Wicker T."/>
            <person name="Salzberg S.L."/>
            <person name="Devos K.M."/>
            <person name="Dvorak J."/>
        </authorList>
    </citation>
    <scope>NUCLEOTIDE SEQUENCE [LARGE SCALE GENOMIC DNA]</scope>
    <source>
        <strain evidence="1">cv. AL8/78</strain>
    </source>
</reference>
<accession>A0A453RJJ9</accession>
<keyword evidence="2" id="KW-1185">Reference proteome</keyword>
<reference evidence="2" key="1">
    <citation type="journal article" date="2014" name="Science">
        <title>Ancient hybridizations among the ancestral genomes of bread wheat.</title>
        <authorList>
            <consortium name="International Wheat Genome Sequencing Consortium,"/>
            <person name="Marcussen T."/>
            <person name="Sandve S.R."/>
            <person name="Heier L."/>
            <person name="Spannagl M."/>
            <person name="Pfeifer M."/>
            <person name="Jakobsen K.S."/>
            <person name="Wulff B.B."/>
            <person name="Steuernagel B."/>
            <person name="Mayer K.F."/>
            <person name="Olsen O.A."/>
        </authorList>
    </citation>
    <scope>NUCLEOTIDE SEQUENCE [LARGE SCALE GENOMIC DNA]</scope>
    <source>
        <strain evidence="2">cv. AL8/78</strain>
    </source>
</reference>
<evidence type="ECO:0000313" key="1">
    <source>
        <dbReference type="EnsemblPlants" id="AET7Gv20604500.5"/>
    </source>
</evidence>
<reference evidence="1" key="4">
    <citation type="submission" date="2019-03" db="UniProtKB">
        <authorList>
            <consortium name="EnsemblPlants"/>
        </authorList>
    </citation>
    <scope>IDENTIFICATION</scope>
</reference>
<dbReference type="Proteomes" id="UP000015105">
    <property type="component" value="Chromosome 7D"/>
</dbReference>
<dbReference type="Gramene" id="AET7Gv20604500.5">
    <property type="protein sequence ID" value="AET7Gv20604500.5"/>
    <property type="gene ID" value="AET7Gv20604500"/>
</dbReference>
<reference evidence="2" key="2">
    <citation type="journal article" date="2017" name="Nat. Plants">
        <title>The Aegilops tauschii genome reveals multiple impacts of transposons.</title>
        <authorList>
            <person name="Zhao G."/>
            <person name="Zou C."/>
            <person name="Li K."/>
            <person name="Wang K."/>
            <person name="Li T."/>
            <person name="Gao L."/>
            <person name="Zhang X."/>
            <person name="Wang H."/>
            <person name="Yang Z."/>
            <person name="Liu X."/>
            <person name="Jiang W."/>
            <person name="Mao L."/>
            <person name="Kong X."/>
            <person name="Jiao Y."/>
            <person name="Jia J."/>
        </authorList>
    </citation>
    <scope>NUCLEOTIDE SEQUENCE [LARGE SCALE GENOMIC DNA]</scope>
    <source>
        <strain evidence="2">cv. AL8/78</strain>
    </source>
</reference>
<protein>
    <submittedName>
        <fullName evidence="1">Uncharacterized protein</fullName>
    </submittedName>
</protein>
<dbReference type="EnsemblPlants" id="AET7Gv20604500.5">
    <property type="protein sequence ID" value="AET7Gv20604500.5"/>
    <property type="gene ID" value="AET7Gv20604500"/>
</dbReference>
<proteinExistence type="predicted"/>
<name>A0A453RJJ9_AEGTS</name>
<dbReference type="AlphaFoldDB" id="A0A453RJJ9"/>